<evidence type="ECO:0000313" key="2">
    <source>
        <dbReference type="EMBL" id="OZF90871.1"/>
    </source>
</evidence>
<evidence type="ECO:0000313" key="4">
    <source>
        <dbReference type="Proteomes" id="UP000483820"/>
    </source>
</evidence>
<accession>A0A260ZYL3</accession>
<feature type="non-terminal residue" evidence="2">
    <location>
        <position position="1"/>
    </location>
</feature>
<dbReference type="EMBL" id="WUAV01000006">
    <property type="protein sequence ID" value="KAF1746516.1"/>
    <property type="molecule type" value="Genomic_DNA"/>
</dbReference>
<evidence type="ECO:0000313" key="3">
    <source>
        <dbReference type="Proteomes" id="UP000216624"/>
    </source>
</evidence>
<dbReference type="EMBL" id="NMWX01000027">
    <property type="protein sequence ID" value="OZF90871.1"/>
    <property type="molecule type" value="Genomic_DNA"/>
</dbReference>
<dbReference type="Proteomes" id="UP000483820">
    <property type="component" value="Chromosome X"/>
</dbReference>
<comment type="caution">
    <text evidence="2">The sequence shown here is derived from an EMBL/GenBank/DDBJ whole genome shotgun (WGS) entry which is preliminary data.</text>
</comment>
<reference evidence="1 4" key="3">
    <citation type="submission" date="2019-12" db="EMBL/GenBank/DDBJ databases">
        <title>Chromosome-level assembly of the Caenorhabditis remanei genome.</title>
        <authorList>
            <person name="Teterina A.A."/>
            <person name="Willis J.H."/>
            <person name="Phillips P.C."/>
        </authorList>
    </citation>
    <scope>NUCLEOTIDE SEQUENCE [LARGE SCALE GENOMIC DNA]</scope>
    <source>
        <strain evidence="1 4">PX506</strain>
        <tissue evidence="1">Whole organism</tissue>
    </source>
</reference>
<keyword evidence="3" id="KW-1185">Reference proteome</keyword>
<gene>
    <name evidence="2" type="ORF">FL82_21458</name>
    <name evidence="1" type="ORF">GCK72_022972</name>
</gene>
<reference evidence="2" key="2">
    <citation type="submission" date="2017-08" db="EMBL/GenBank/DDBJ databases">
        <authorList>
            <person name="de Groot N.N."/>
        </authorList>
    </citation>
    <scope>NUCLEOTIDE SEQUENCE [LARGE SCALE GENOMIC DNA]</scope>
    <source>
        <strain evidence="2">PX439</strain>
    </source>
</reference>
<name>A0A260ZYL3_CAERE</name>
<dbReference type="Proteomes" id="UP000216624">
    <property type="component" value="Unassembled WGS sequence"/>
</dbReference>
<evidence type="ECO:0000313" key="1">
    <source>
        <dbReference type="EMBL" id="KAF1746516.1"/>
    </source>
</evidence>
<protein>
    <submittedName>
        <fullName evidence="2">Uncharacterized protein</fullName>
    </submittedName>
</protein>
<sequence>MSYFLTETFRQNDEMEESVHLYVSSSKSLSGIAPPSPSVPVICRQESLPPSREEYDVPIVDQLGLLQKGVAKLDEDEFSSALSTLQEVRAPTIEVASALLEQVTDPKLFFMVLALVPLFKCFKPYRNANQGLDVIFNNFEDFGKIGIRYQLEETKCPVAKRPGAKSLGAKNMEFGIKLVRKL</sequence>
<proteinExistence type="predicted"/>
<dbReference type="AlphaFoldDB" id="A0A260ZYL3"/>
<reference evidence="3" key="1">
    <citation type="submission" date="2017-08" db="EMBL/GenBank/DDBJ databases">
        <authorList>
            <person name="Fierst J.L."/>
        </authorList>
    </citation>
    <scope>NUCLEOTIDE SEQUENCE [LARGE SCALE GENOMIC DNA]</scope>
    <source>
        <strain evidence="3">PX439</strain>
    </source>
</reference>
<organism evidence="2 3">
    <name type="scientific">Caenorhabditis remanei</name>
    <name type="common">Caenorhabditis vulgaris</name>
    <dbReference type="NCBI Taxonomy" id="31234"/>
    <lineage>
        <taxon>Eukaryota</taxon>
        <taxon>Metazoa</taxon>
        <taxon>Ecdysozoa</taxon>
        <taxon>Nematoda</taxon>
        <taxon>Chromadorea</taxon>
        <taxon>Rhabditida</taxon>
        <taxon>Rhabditina</taxon>
        <taxon>Rhabditomorpha</taxon>
        <taxon>Rhabditoidea</taxon>
        <taxon>Rhabditidae</taxon>
        <taxon>Peloderinae</taxon>
        <taxon>Caenorhabditis</taxon>
    </lineage>
</organism>